<name>A0A3G9IEI2_9ACTN</name>
<dbReference type="AlphaFoldDB" id="A0A3G9IEI2"/>
<keyword evidence="1" id="KW-0812">Transmembrane</keyword>
<protein>
    <submittedName>
        <fullName evidence="2">Uncharacterized protein</fullName>
    </submittedName>
</protein>
<dbReference type="KEGG" id="nbe:Back2_10430"/>
<proteinExistence type="predicted"/>
<dbReference type="RefSeq" id="WP_125567380.1">
    <property type="nucleotide sequence ID" value="NZ_AP019307.1"/>
</dbReference>
<keyword evidence="3" id="KW-1185">Reference proteome</keyword>
<dbReference type="EMBL" id="AP019307">
    <property type="protein sequence ID" value="BBH16756.1"/>
    <property type="molecule type" value="Genomic_DNA"/>
</dbReference>
<feature type="transmembrane region" description="Helical" evidence="1">
    <location>
        <begin position="171"/>
        <end position="189"/>
    </location>
</feature>
<sequence>MSLRRGLIIVLGAAAFGFLGGLVHGNNGGVRGTIGNISTPWLLVALLPAWWTRSVWRGAAVGTCATVLALVTFYVGLTITMLGHLGNENGQPFMHLVWFVTKANKVWFEAGLVSGPLFGAFGGLLGKTRRRGILVAVVALLLVLEPVLFLYGSAVLGSVGQGPPDETRPYIGEALIGVVVAARALAGGYRRRPA</sequence>
<reference evidence="2 3" key="1">
    <citation type="submission" date="2018-11" db="EMBL/GenBank/DDBJ databases">
        <title>Complete genome sequence of Nocardioides baekrokdamisoli strain KCTC 39748.</title>
        <authorList>
            <person name="Kang S.W."/>
            <person name="Lee K.C."/>
            <person name="Kim K.K."/>
            <person name="Kim J.S."/>
            <person name="Kim D.S."/>
            <person name="Ko S.H."/>
            <person name="Yang S.H."/>
            <person name="Shin Y.K."/>
            <person name="Lee J.S."/>
        </authorList>
    </citation>
    <scope>NUCLEOTIDE SEQUENCE [LARGE SCALE GENOMIC DNA]</scope>
    <source>
        <strain evidence="2 3">KCTC 39748</strain>
    </source>
</reference>
<gene>
    <name evidence="2" type="ORF">Back2_10430</name>
</gene>
<keyword evidence="1" id="KW-0472">Membrane</keyword>
<feature type="transmembrane region" description="Helical" evidence="1">
    <location>
        <begin position="59"/>
        <end position="86"/>
    </location>
</feature>
<feature type="transmembrane region" description="Helical" evidence="1">
    <location>
        <begin position="106"/>
        <end position="125"/>
    </location>
</feature>
<evidence type="ECO:0000313" key="3">
    <source>
        <dbReference type="Proteomes" id="UP000271573"/>
    </source>
</evidence>
<keyword evidence="1" id="KW-1133">Transmembrane helix</keyword>
<evidence type="ECO:0000256" key="1">
    <source>
        <dbReference type="SAM" id="Phobius"/>
    </source>
</evidence>
<accession>A0A3G9IEI2</accession>
<organism evidence="2 3">
    <name type="scientific">Nocardioides baekrokdamisoli</name>
    <dbReference type="NCBI Taxonomy" id="1804624"/>
    <lineage>
        <taxon>Bacteria</taxon>
        <taxon>Bacillati</taxon>
        <taxon>Actinomycetota</taxon>
        <taxon>Actinomycetes</taxon>
        <taxon>Propionibacteriales</taxon>
        <taxon>Nocardioidaceae</taxon>
        <taxon>Nocardioides</taxon>
    </lineage>
</organism>
<dbReference type="Proteomes" id="UP000271573">
    <property type="component" value="Chromosome"/>
</dbReference>
<evidence type="ECO:0000313" key="2">
    <source>
        <dbReference type="EMBL" id="BBH16756.1"/>
    </source>
</evidence>
<feature type="transmembrane region" description="Helical" evidence="1">
    <location>
        <begin position="132"/>
        <end position="151"/>
    </location>
</feature>
<feature type="transmembrane region" description="Helical" evidence="1">
    <location>
        <begin position="35"/>
        <end position="52"/>
    </location>
</feature>